<accession>A0ABV6MCE5</accession>
<dbReference type="Gene3D" id="3.50.50.60">
    <property type="entry name" value="FAD/NAD(P)-binding domain"/>
    <property type="match status" value="2"/>
</dbReference>
<dbReference type="GO" id="GO:0016491">
    <property type="term" value="F:oxidoreductase activity"/>
    <property type="evidence" value="ECO:0007669"/>
    <property type="project" value="UniProtKB-KW"/>
</dbReference>
<dbReference type="InterPro" id="IPR039650">
    <property type="entry name" value="HdrA-like"/>
</dbReference>
<comment type="caution">
    <text evidence="6">The sequence shown here is derived from an EMBL/GenBank/DDBJ whole genome shotgun (WGS) entry which is preliminary data.</text>
</comment>
<dbReference type="SUPFAM" id="SSF51905">
    <property type="entry name" value="FAD/NAD(P)-binding domain"/>
    <property type="match status" value="1"/>
</dbReference>
<sequence>MDGRIKAARAHHDVVVVGGGPAGIAAAVAAARQGVSVALLERFGALGGNLTSGLVGPCMTSFDADGSTQVITGIFDEFVRRMEAMGGAIHPSRTHAGDAYAGFIVYGHDKVTPFEPEAAKFAATDLCREAGVEVSLQTAAADAELTGDRVTGVIAAEKGGIHAWPASVVIDASGDGDVAAAAGARMLHGRSSDGRTQPATLFFRVAGVDDDAVEQYVADHLDDHRPFASIVARARAEGRFPAPRRGVGLYKTLRPGVWRINTTRVLDVDGTDSKSLTAATIAGLDQARALLEFFRSDLPGFENAELFDTAATLGVRETRRLAGVETLTVDDMRRPPDSRAIAYCGYPVDIHDPTGDGGGVLEDGLLATVYGIPYGALVPERIDGLLVAGRCLSATHEALAAVRVMPPAFATGEAAGIAAAIAVRAGIPPREVSAAELRSALAAAGAYIHDTTTDTTTMRRTA</sequence>
<dbReference type="EC" id="1.-.-.-" evidence="6"/>
<keyword evidence="2" id="KW-0479">Metal-binding</keyword>
<keyword evidence="4" id="KW-0408">Iron</keyword>
<dbReference type="Proteomes" id="UP001589867">
    <property type="component" value="Unassembled WGS sequence"/>
</dbReference>
<organism evidence="6 7">
    <name type="scientific">Phytohabitans kaempferiae</name>
    <dbReference type="NCBI Taxonomy" id="1620943"/>
    <lineage>
        <taxon>Bacteria</taxon>
        <taxon>Bacillati</taxon>
        <taxon>Actinomycetota</taxon>
        <taxon>Actinomycetes</taxon>
        <taxon>Micromonosporales</taxon>
        <taxon>Micromonosporaceae</taxon>
    </lineage>
</organism>
<dbReference type="Pfam" id="PF12831">
    <property type="entry name" value="FAD_oxidored"/>
    <property type="match status" value="1"/>
</dbReference>
<evidence type="ECO:0000256" key="3">
    <source>
        <dbReference type="ARBA" id="ARBA00023002"/>
    </source>
</evidence>
<gene>
    <name evidence="6" type="ORF">ACFFIA_30715</name>
</gene>
<evidence type="ECO:0000256" key="4">
    <source>
        <dbReference type="ARBA" id="ARBA00023004"/>
    </source>
</evidence>
<proteinExistence type="predicted"/>
<evidence type="ECO:0000313" key="6">
    <source>
        <dbReference type="EMBL" id="MFC0532033.1"/>
    </source>
</evidence>
<dbReference type="PANTHER" id="PTHR43498:SF1">
    <property type="entry name" value="COB--COM HETERODISULFIDE REDUCTASE IRON-SULFUR SUBUNIT A"/>
    <property type="match status" value="1"/>
</dbReference>
<evidence type="ECO:0000256" key="5">
    <source>
        <dbReference type="ARBA" id="ARBA00023014"/>
    </source>
</evidence>
<name>A0ABV6MCE5_9ACTN</name>
<dbReference type="RefSeq" id="WP_377257496.1">
    <property type="nucleotide sequence ID" value="NZ_JBHLUH010000064.1"/>
</dbReference>
<keyword evidence="3 6" id="KW-0560">Oxidoreductase</keyword>
<reference evidence="6 7" key="1">
    <citation type="submission" date="2024-09" db="EMBL/GenBank/DDBJ databases">
        <authorList>
            <person name="Sun Q."/>
            <person name="Mori K."/>
        </authorList>
    </citation>
    <scope>NUCLEOTIDE SEQUENCE [LARGE SCALE GENOMIC DNA]</scope>
    <source>
        <strain evidence="6 7">TBRC 3947</strain>
    </source>
</reference>
<keyword evidence="7" id="KW-1185">Reference proteome</keyword>
<protein>
    <submittedName>
        <fullName evidence="6">FAD-dependent oxidoreductase</fullName>
        <ecNumber evidence="6">1.-.-.-</ecNumber>
    </submittedName>
</protein>
<keyword evidence="1" id="KW-0004">4Fe-4S</keyword>
<evidence type="ECO:0000256" key="2">
    <source>
        <dbReference type="ARBA" id="ARBA00022723"/>
    </source>
</evidence>
<dbReference type="InterPro" id="IPR036188">
    <property type="entry name" value="FAD/NAD-bd_sf"/>
</dbReference>
<dbReference type="EMBL" id="JBHLUH010000064">
    <property type="protein sequence ID" value="MFC0532033.1"/>
    <property type="molecule type" value="Genomic_DNA"/>
</dbReference>
<keyword evidence="5" id="KW-0411">Iron-sulfur</keyword>
<dbReference type="PANTHER" id="PTHR43498">
    <property type="entry name" value="FERREDOXIN:COB-COM HETERODISULFIDE REDUCTASE SUBUNIT A"/>
    <property type="match status" value="1"/>
</dbReference>
<evidence type="ECO:0000256" key="1">
    <source>
        <dbReference type="ARBA" id="ARBA00022485"/>
    </source>
</evidence>
<evidence type="ECO:0000313" key="7">
    <source>
        <dbReference type="Proteomes" id="UP001589867"/>
    </source>
</evidence>